<feature type="binding site" evidence="9">
    <location>
        <position position="260"/>
    </location>
    <ligand>
        <name>substrate</name>
    </ligand>
</feature>
<feature type="binding site" evidence="9">
    <location>
        <begin position="13"/>
        <end position="15"/>
    </location>
    <ligand>
        <name>substrate</name>
    </ligand>
</feature>
<dbReference type="HAMAP" id="MF_01987">
    <property type="entry name" value="Ribokinase"/>
    <property type="match status" value="1"/>
</dbReference>
<dbReference type="SUPFAM" id="SSF53613">
    <property type="entry name" value="Ribokinase-like"/>
    <property type="match status" value="1"/>
</dbReference>
<keyword evidence="2 9" id="KW-0479">Metal-binding</keyword>
<comment type="similarity">
    <text evidence="9">Belongs to the carbohydrate kinase PfkB family. Ribokinase subfamily.</text>
</comment>
<evidence type="ECO:0000256" key="7">
    <source>
        <dbReference type="ARBA" id="ARBA00022958"/>
    </source>
</evidence>
<comment type="caution">
    <text evidence="9">Lacks conserved residue(s) required for the propagation of feature annotation.</text>
</comment>
<evidence type="ECO:0000256" key="1">
    <source>
        <dbReference type="ARBA" id="ARBA00022679"/>
    </source>
</evidence>
<comment type="function">
    <text evidence="9">Catalyzes the phosphorylation of ribose at O-5 in a reaction requiring ATP and magnesium. The resulting D-ribose-5-phosphate can then be used either for sythesis of nucleotides, histidine, and tryptophan, or as a component of the pentose phosphate pathway.</text>
</comment>
<feature type="binding site" evidence="9">
    <location>
        <position position="291"/>
    </location>
    <ligand>
        <name>K(+)</name>
        <dbReference type="ChEBI" id="CHEBI:29103"/>
    </ligand>
</feature>
<dbReference type="EMBL" id="WRPP01000007">
    <property type="protein sequence ID" value="MVU81913.1"/>
    <property type="molecule type" value="Genomic_DNA"/>
</dbReference>
<organism evidence="11 12">
    <name type="scientific">Nocardia terrae</name>
    <dbReference type="NCBI Taxonomy" id="2675851"/>
    <lineage>
        <taxon>Bacteria</taxon>
        <taxon>Bacillati</taxon>
        <taxon>Actinomycetota</taxon>
        <taxon>Actinomycetes</taxon>
        <taxon>Mycobacteriales</taxon>
        <taxon>Nocardiaceae</taxon>
        <taxon>Nocardia</taxon>
    </lineage>
</organism>
<keyword evidence="12" id="KW-1185">Reference proteome</keyword>
<proteinExistence type="inferred from homology"/>
<keyword evidence="8 9" id="KW-0119">Carbohydrate metabolism</keyword>
<feature type="active site" description="Proton acceptor" evidence="9">
    <location>
        <position position="260"/>
    </location>
</feature>
<gene>
    <name evidence="9" type="primary">rbsK</name>
    <name evidence="11" type="ORF">GPX89_32330</name>
</gene>
<keyword evidence="1 9" id="KW-0808">Transferase</keyword>
<comment type="cofactor">
    <cofactor evidence="9">
        <name>Mg(2+)</name>
        <dbReference type="ChEBI" id="CHEBI:18420"/>
    </cofactor>
    <text evidence="9">Requires a divalent cation, most likely magnesium in vivo, as an electrophilic catalyst to aid phosphoryl group transfer. It is the chelate of the metal and the nucleotide that is the actual substrate.</text>
</comment>
<dbReference type="GO" id="GO:0019303">
    <property type="term" value="P:D-ribose catabolic process"/>
    <property type="evidence" value="ECO:0007669"/>
    <property type="project" value="UniProtKB-UniRule"/>
</dbReference>
<keyword evidence="7 9" id="KW-0630">Potassium</keyword>
<comment type="subunit">
    <text evidence="9">Homodimer.</text>
</comment>
<evidence type="ECO:0000256" key="9">
    <source>
        <dbReference type="HAMAP-Rule" id="MF_01987"/>
    </source>
</evidence>
<dbReference type="InterPro" id="IPR011611">
    <property type="entry name" value="PfkB_dom"/>
</dbReference>
<protein>
    <recommendedName>
        <fullName evidence="9">Ribokinase</fullName>
        <shortName evidence="9">RK</shortName>
        <ecNumber evidence="9">2.7.1.15</ecNumber>
    </recommendedName>
</protein>
<evidence type="ECO:0000313" key="12">
    <source>
        <dbReference type="Proteomes" id="UP000466794"/>
    </source>
</evidence>
<dbReference type="PANTHER" id="PTHR10584">
    <property type="entry name" value="SUGAR KINASE"/>
    <property type="match status" value="1"/>
</dbReference>
<dbReference type="GO" id="GO:0046872">
    <property type="term" value="F:metal ion binding"/>
    <property type="evidence" value="ECO:0007669"/>
    <property type="project" value="UniProtKB-KW"/>
</dbReference>
<dbReference type="Proteomes" id="UP000466794">
    <property type="component" value="Unassembled WGS sequence"/>
</dbReference>
<feature type="binding site" evidence="9">
    <location>
        <begin position="227"/>
        <end position="232"/>
    </location>
    <ligand>
        <name>ATP</name>
        <dbReference type="ChEBI" id="CHEBI:30616"/>
    </ligand>
</feature>
<dbReference type="InterPro" id="IPR011877">
    <property type="entry name" value="Ribokinase"/>
</dbReference>
<comment type="catalytic activity">
    <reaction evidence="9">
        <text>D-ribose + ATP = D-ribose 5-phosphate + ADP + H(+)</text>
        <dbReference type="Rhea" id="RHEA:13697"/>
        <dbReference type="ChEBI" id="CHEBI:15378"/>
        <dbReference type="ChEBI" id="CHEBI:30616"/>
        <dbReference type="ChEBI" id="CHEBI:47013"/>
        <dbReference type="ChEBI" id="CHEBI:78346"/>
        <dbReference type="ChEBI" id="CHEBI:456216"/>
        <dbReference type="EC" id="2.7.1.15"/>
    </reaction>
</comment>
<evidence type="ECO:0000256" key="6">
    <source>
        <dbReference type="ARBA" id="ARBA00022842"/>
    </source>
</evidence>
<feature type="binding site" evidence="9">
    <location>
        <position position="254"/>
    </location>
    <ligand>
        <name>K(+)</name>
        <dbReference type="ChEBI" id="CHEBI:29103"/>
    </ligand>
</feature>
<dbReference type="CDD" id="cd01174">
    <property type="entry name" value="ribokinase"/>
    <property type="match status" value="1"/>
</dbReference>
<feature type="binding site" evidence="9">
    <location>
        <position position="294"/>
    </location>
    <ligand>
        <name>K(+)</name>
        <dbReference type="ChEBI" id="CHEBI:29103"/>
    </ligand>
</feature>
<evidence type="ECO:0000256" key="8">
    <source>
        <dbReference type="ARBA" id="ARBA00023277"/>
    </source>
</evidence>
<dbReference type="AlphaFoldDB" id="A0A7K1V5I4"/>
<dbReference type="EC" id="2.7.1.15" evidence="9"/>
<dbReference type="GO" id="GO:0005524">
    <property type="term" value="F:ATP binding"/>
    <property type="evidence" value="ECO:0007669"/>
    <property type="project" value="UniProtKB-UniRule"/>
</dbReference>
<evidence type="ECO:0000256" key="3">
    <source>
        <dbReference type="ARBA" id="ARBA00022741"/>
    </source>
</evidence>
<accession>A0A7K1V5I4</accession>
<evidence type="ECO:0000256" key="5">
    <source>
        <dbReference type="ARBA" id="ARBA00022840"/>
    </source>
</evidence>
<evidence type="ECO:0000256" key="2">
    <source>
        <dbReference type="ARBA" id="ARBA00022723"/>
    </source>
</evidence>
<dbReference type="InterPro" id="IPR029056">
    <property type="entry name" value="Ribokinase-like"/>
</dbReference>
<feature type="binding site" evidence="9">
    <location>
        <position position="256"/>
    </location>
    <ligand>
        <name>K(+)</name>
        <dbReference type="ChEBI" id="CHEBI:29103"/>
    </ligand>
</feature>
<evidence type="ECO:0000259" key="10">
    <source>
        <dbReference type="Pfam" id="PF00294"/>
    </source>
</evidence>
<comment type="pathway">
    <text evidence="9">Carbohydrate metabolism; D-ribose degradation; D-ribose 5-phosphate from beta-D-ribopyranose: step 2/2.</text>
</comment>
<comment type="subcellular location">
    <subcellularLocation>
        <location evidence="9">Cytoplasm</location>
    </subcellularLocation>
</comment>
<evidence type="ECO:0000313" key="11">
    <source>
        <dbReference type="EMBL" id="MVU81913.1"/>
    </source>
</evidence>
<dbReference type="InterPro" id="IPR002139">
    <property type="entry name" value="Ribo/fructo_kinase"/>
</dbReference>
<dbReference type="Gene3D" id="3.40.1190.20">
    <property type="match status" value="1"/>
</dbReference>
<keyword evidence="6 9" id="KW-0460">Magnesium</keyword>
<evidence type="ECO:0000256" key="4">
    <source>
        <dbReference type="ARBA" id="ARBA00022777"/>
    </source>
</evidence>
<feature type="binding site" evidence="9">
    <location>
        <position position="141"/>
    </location>
    <ligand>
        <name>substrate</name>
    </ligand>
</feature>
<name>A0A7K1V5I4_9NOCA</name>
<dbReference type="Pfam" id="PF00294">
    <property type="entry name" value="PfkB"/>
    <property type="match status" value="1"/>
</dbReference>
<dbReference type="PRINTS" id="PR00990">
    <property type="entry name" value="RIBOKINASE"/>
</dbReference>
<comment type="caution">
    <text evidence="11">The sequence shown here is derived from an EMBL/GenBank/DDBJ whole genome shotgun (WGS) entry which is preliminary data.</text>
</comment>
<comment type="activity regulation">
    <text evidence="9">Activated by a monovalent cation that binds near, but not in, the active site. The most likely occupant of the site in vivo is potassium. Ion binding induces a conformational change that may alter substrate affinity.</text>
</comment>
<dbReference type="PANTHER" id="PTHR10584:SF166">
    <property type="entry name" value="RIBOKINASE"/>
    <property type="match status" value="1"/>
</dbReference>
<keyword evidence="5 9" id="KW-0067">ATP-binding</keyword>
<feature type="domain" description="Carbohydrate kinase PfkB" evidence="10">
    <location>
        <begin position="5"/>
        <end position="303"/>
    </location>
</feature>
<keyword evidence="4 9" id="KW-0418">Kinase</keyword>
<feature type="binding site" evidence="9">
    <location>
        <position position="189"/>
    </location>
    <ligand>
        <name>ATP</name>
        <dbReference type="ChEBI" id="CHEBI:30616"/>
    </ligand>
</feature>
<dbReference type="RefSeq" id="WP_157391482.1">
    <property type="nucleotide sequence ID" value="NZ_WRPP01000007.1"/>
</dbReference>
<keyword evidence="9" id="KW-0963">Cytoplasm</keyword>
<dbReference type="GO" id="GO:0004747">
    <property type="term" value="F:ribokinase activity"/>
    <property type="evidence" value="ECO:0007669"/>
    <property type="project" value="UniProtKB-UniRule"/>
</dbReference>
<feature type="binding site" evidence="9">
    <location>
        <begin position="41"/>
        <end position="45"/>
    </location>
    <ligand>
        <name>substrate</name>
    </ligand>
</feature>
<sequence>MREPEVIVVGSVNMDLSVRVRSLPAPGQTVSGGDLRRGSGGKGANQAVAARRLGARTALIGRVGADEFGAELRAALRRAGVDDSALGIGAAATGSALIVIDSTGENMITISPGANGLLDTDEVAGQAARIAAADALLLQLEVPIAACLAAARAARAAGTLVVLNAAPLPADIGPELLELISGTDILIVNEGEAAGLLAAGGDARRGFDPSTLASALRALGPREVVVTLGSRGAVFADADGDPDAFAGFAVEAVDAVGAGDAFCAALTVHRVTTRDDLRSAVRYACAAGALATTRRGAQTAAPTGAEIDDLLRTATARGSGHAC</sequence>
<dbReference type="GO" id="GO:0005829">
    <property type="term" value="C:cytosol"/>
    <property type="evidence" value="ECO:0007669"/>
    <property type="project" value="TreeGrafter"/>
</dbReference>
<feature type="binding site" evidence="9">
    <location>
        <begin position="259"/>
        <end position="260"/>
    </location>
    <ligand>
        <name>ATP</name>
        <dbReference type="ChEBI" id="CHEBI:30616"/>
    </ligand>
</feature>
<dbReference type="UniPathway" id="UPA00916">
    <property type="reaction ID" value="UER00889"/>
</dbReference>
<reference evidence="11 12" key="1">
    <citation type="submission" date="2019-12" db="EMBL/GenBank/DDBJ databases">
        <title>Nocardia sp. nov. ET3-3 isolated from soil.</title>
        <authorList>
            <person name="Kanchanasin P."/>
            <person name="Tanasupawat S."/>
            <person name="Yuki M."/>
            <person name="Kudo T."/>
        </authorList>
    </citation>
    <scope>NUCLEOTIDE SEQUENCE [LARGE SCALE GENOMIC DNA]</scope>
    <source>
        <strain evidence="11 12">ET3-3</strain>
    </source>
</reference>
<feature type="binding site" evidence="9">
    <location>
        <position position="296"/>
    </location>
    <ligand>
        <name>K(+)</name>
        <dbReference type="ChEBI" id="CHEBI:29103"/>
    </ligand>
</feature>
<keyword evidence="3 9" id="KW-0547">Nucleotide-binding</keyword>